<feature type="binding site" evidence="4">
    <location>
        <position position="170"/>
    </location>
    <ligand>
        <name>a divalent metal cation</name>
        <dbReference type="ChEBI" id="CHEBI:60240"/>
        <label>2</label>
    </ligand>
</feature>
<organism evidence="5 6">
    <name type="scientific">Ameyamaea chiangmaiensis</name>
    <dbReference type="NCBI Taxonomy" id="442969"/>
    <lineage>
        <taxon>Bacteria</taxon>
        <taxon>Pseudomonadati</taxon>
        <taxon>Pseudomonadota</taxon>
        <taxon>Alphaproteobacteria</taxon>
        <taxon>Acetobacterales</taxon>
        <taxon>Acetobacteraceae</taxon>
        <taxon>Ameyamaea</taxon>
    </lineage>
</organism>
<feature type="binding site" evidence="4">
    <location>
        <position position="143"/>
    </location>
    <ligand>
        <name>a divalent metal cation</name>
        <dbReference type="ChEBI" id="CHEBI:60240"/>
        <label>2</label>
    </ligand>
</feature>
<dbReference type="GO" id="GO:0046872">
    <property type="term" value="F:metal ion binding"/>
    <property type="evidence" value="ECO:0007669"/>
    <property type="project" value="UniProtKB-KW"/>
</dbReference>
<feature type="binding site" evidence="4">
    <location>
        <position position="18"/>
    </location>
    <ligand>
        <name>a divalent metal cation</name>
        <dbReference type="ChEBI" id="CHEBI:60240"/>
        <label>1</label>
    </ligand>
</feature>
<dbReference type="InterPro" id="IPR001130">
    <property type="entry name" value="TatD-like"/>
</dbReference>
<dbReference type="Pfam" id="PF01026">
    <property type="entry name" value="TatD_DNase"/>
    <property type="match status" value="1"/>
</dbReference>
<dbReference type="RefSeq" id="WP_176613033.1">
    <property type="nucleotide sequence ID" value="NZ_JABXXR010000025.1"/>
</dbReference>
<dbReference type="AlphaFoldDB" id="A0A850P823"/>
<dbReference type="InterPro" id="IPR032466">
    <property type="entry name" value="Metal_Hydrolase"/>
</dbReference>
<dbReference type="FunFam" id="3.20.20.140:FF:000005">
    <property type="entry name" value="TatD family hydrolase"/>
    <property type="match status" value="1"/>
</dbReference>
<dbReference type="GO" id="GO:0005829">
    <property type="term" value="C:cytosol"/>
    <property type="evidence" value="ECO:0007669"/>
    <property type="project" value="TreeGrafter"/>
</dbReference>
<dbReference type="GO" id="GO:0004536">
    <property type="term" value="F:DNA nuclease activity"/>
    <property type="evidence" value="ECO:0007669"/>
    <property type="project" value="InterPro"/>
</dbReference>
<dbReference type="PANTHER" id="PTHR46124:SF2">
    <property type="entry name" value="D-AMINOACYL-TRNA DEACYLASE"/>
    <property type="match status" value="1"/>
</dbReference>
<dbReference type="InterPro" id="IPR015991">
    <property type="entry name" value="TatD/YcfH-like"/>
</dbReference>
<comment type="caution">
    <text evidence="5">The sequence shown here is derived from an EMBL/GenBank/DDBJ whole genome shotgun (WGS) entry which is preliminary data.</text>
</comment>
<evidence type="ECO:0000256" key="4">
    <source>
        <dbReference type="PIRSR" id="PIRSR005902-1"/>
    </source>
</evidence>
<dbReference type="EMBL" id="JABXXR010000025">
    <property type="protein sequence ID" value="NVN40058.1"/>
    <property type="molecule type" value="Genomic_DNA"/>
</dbReference>
<feature type="binding site" evidence="4">
    <location>
        <position position="220"/>
    </location>
    <ligand>
        <name>a divalent metal cation</name>
        <dbReference type="ChEBI" id="CHEBI:60240"/>
        <label>1</label>
    </ligand>
</feature>
<gene>
    <name evidence="5" type="ORF">HUK82_05700</name>
</gene>
<evidence type="ECO:0000256" key="2">
    <source>
        <dbReference type="ARBA" id="ARBA00022723"/>
    </source>
</evidence>
<sequence>MTDLPLPEPFGGALVDSHCHLDRFPPEERPYLVDRARRSGLAGLVTIGTSLAQAGVQESLCALSRPDIRVWCTIGTHPDHAHEEPVPEPEALAARAAREGTIGIGESGLDYFHGGPEVREAQKASFRAHIRAARLADMPVVIHTRDADTDMAALLEEETRQGGAFRFLLHCFSSGRDLAERALALGGYLSFSGIATFNRSDEVRAIAADVPDDRILVETDAPFLAPMPLRGKRNEPAFTVHTARRLAQARGMDEAAFAAMTTANFHRLFTRAA</sequence>
<dbReference type="SUPFAM" id="SSF51556">
    <property type="entry name" value="Metallo-dependent hydrolases"/>
    <property type="match status" value="1"/>
</dbReference>
<dbReference type="InterPro" id="IPR018228">
    <property type="entry name" value="DNase_TatD-rel_CS"/>
</dbReference>
<accession>A0A850P823</accession>
<protein>
    <submittedName>
        <fullName evidence="5">TatD family hydrolase</fullName>
    </submittedName>
</protein>
<evidence type="ECO:0000256" key="1">
    <source>
        <dbReference type="ARBA" id="ARBA00009275"/>
    </source>
</evidence>
<feature type="binding site" evidence="4">
    <location>
        <position position="106"/>
    </location>
    <ligand>
        <name>a divalent metal cation</name>
        <dbReference type="ChEBI" id="CHEBI:60240"/>
        <label>1</label>
    </ligand>
</feature>
<dbReference type="PIRSF" id="PIRSF005902">
    <property type="entry name" value="DNase_TatD"/>
    <property type="match status" value="1"/>
</dbReference>
<dbReference type="PROSITE" id="PS01137">
    <property type="entry name" value="TATD_1"/>
    <property type="match status" value="1"/>
</dbReference>
<dbReference type="NCBIfam" id="TIGR00010">
    <property type="entry name" value="YchF/TatD family DNA exonuclease"/>
    <property type="match status" value="1"/>
</dbReference>
<dbReference type="Proteomes" id="UP000585665">
    <property type="component" value="Unassembled WGS sequence"/>
</dbReference>
<reference evidence="5 6" key="1">
    <citation type="submission" date="2020-06" db="EMBL/GenBank/DDBJ databases">
        <title>Description of novel acetic acid bacteria.</title>
        <authorList>
            <person name="Sombolestani A."/>
        </authorList>
    </citation>
    <scope>NUCLEOTIDE SEQUENCE [LARGE SCALE GENOMIC DNA]</scope>
    <source>
        <strain evidence="5 6">LMG 27010</strain>
    </source>
</reference>
<comment type="similarity">
    <text evidence="1">Belongs to the metallo-dependent hydrolases superfamily. TatD-type hydrolase family.</text>
</comment>
<evidence type="ECO:0000256" key="3">
    <source>
        <dbReference type="ARBA" id="ARBA00022801"/>
    </source>
</evidence>
<feature type="binding site" evidence="4">
    <location>
        <position position="20"/>
    </location>
    <ligand>
        <name>a divalent metal cation</name>
        <dbReference type="ChEBI" id="CHEBI:60240"/>
        <label>1</label>
    </ligand>
</feature>
<dbReference type="Gene3D" id="3.20.20.140">
    <property type="entry name" value="Metal-dependent hydrolases"/>
    <property type="match status" value="1"/>
</dbReference>
<evidence type="ECO:0000313" key="5">
    <source>
        <dbReference type="EMBL" id="NVN40058.1"/>
    </source>
</evidence>
<proteinExistence type="inferred from homology"/>
<keyword evidence="3 5" id="KW-0378">Hydrolase</keyword>
<evidence type="ECO:0000313" key="6">
    <source>
        <dbReference type="Proteomes" id="UP000585665"/>
    </source>
</evidence>
<dbReference type="GO" id="GO:0016788">
    <property type="term" value="F:hydrolase activity, acting on ester bonds"/>
    <property type="evidence" value="ECO:0007669"/>
    <property type="project" value="InterPro"/>
</dbReference>
<keyword evidence="2 4" id="KW-0479">Metal-binding</keyword>
<name>A0A850P823_9PROT</name>
<dbReference type="CDD" id="cd01310">
    <property type="entry name" value="TatD_DNAse"/>
    <property type="match status" value="1"/>
</dbReference>
<keyword evidence="6" id="KW-1185">Reference proteome</keyword>
<dbReference type="PANTHER" id="PTHR46124">
    <property type="entry name" value="D-AMINOACYL-TRNA DEACYLASE"/>
    <property type="match status" value="1"/>
</dbReference>